<protein>
    <submittedName>
        <fullName evidence="2">Uncharacterized protein</fullName>
    </submittedName>
</protein>
<dbReference type="AlphaFoldDB" id="A0A562NLR0"/>
<gene>
    <name evidence="2" type="ORF">IQ26_04124</name>
</gene>
<feature type="region of interest" description="Disordered" evidence="1">
    <location>
        <begin position="1"/>
        <end position="72"/>
    </location>
</feature>
<accession>A0A562NLR0</accession>
<dbReference type="EMBL" id="VLKT01000026">
    <property type="protein sequence ID" value="TWI33124.1"/>
    <property type="molecule type" value="Genomic_DNA"/>
</dbReference>
<feature type="compositionally biased region" description="Polar residues" evidence="1">
    <location>
        <begin position="8"/>
        <end position="20"/>
    </location>
</feature>
<name>A0A562NLR0_9HYPH</name>
<evidence type="ECO:0000256" key="1">
    <source>
        <dbReference type="SAM" id="MobiDB-lite"/>
    </source>
</evidence>
<comment type="caution">
    <text evidence="2">The sequence shown here is derived from an EMBL/GenBank/DDBJ whole genome shotgun (WGS) entry which is preliminary data.</text>
</comment>
<feature type="compositionally biased region" description="Basic and acidic residues" evidence="1">
    <location>
        <begin position="26"/>
        <end position="45"/>
    </location>
</feature>
<evidence type="ECO:0000313" key="2">
    <source>
        <dbReference type="EMBL" id="TWI33124.1"/>
    </source>
</evidence>
<organism evidence="2 3">
    <name type="scientific">Mesorhizobium tianshanense</name>
    <dbReference type="NCBI Taxonomy" id="39844"/>
    <lineage>
        <taxon>Bacteria</taxon>
        <taxon>Pseudomonadati</taxon>
        <taxon>Pseudomonadota</taxon>
        <taxon>Alphaproteobacteria</taxon>
        <taxon>Hyphomicrobiales</taxon>
        <taxon>Phyllobacteriaceae</taxon>
        <taxon>Mesorhizobium</taxon>
    </lineage>
</organism>
<reference evidence="2 3" key="1">
    <citation type="journal article" date="2015" name="Stand. Genomic Sci.">
        <title>Genomic Encyclopedia of Bacterial and Archaeal Type Strains, Phase III: the genomes of soil and plant-associated and newly described type strains.</title>
        <authorList>
            <person name="Whitman W.B."/>
            <person name="Woyke T."/>
            <person name="Klenk H.P."/>
            <person name="Zhou Y."/>
            <person name="Lilburn T.G."/>
            <person name="Beck B.J."/>
            <person name="De Vos P."/>
            <person name="Vandamme P."/>
            <person name="Eisen J.A."/>
            <person name="Garrity G."/>
            <person name="Hugenholtz P."/>
            <person name="Kyrpides N.C."/>
        </authorList>
    </citation>
    <scope>NUCLEOTIDE SEQUENCE [LARGE SCALE GENOMIC DNA]</scope>
    <source>
        <strain evidence="2 3">CGMCC 1.2546</strain>
    </source>
</reference>
<dbReference type="Proteomes" id="UP000317122">
    <property type="component" value="Unassembled WGS sequence"/>
</dbReference>
<sequence length="107" mass="11985">MRMLAQALTRSGRSSDTSEIPSPDGYRGDADADDRSADMPSDEGHGFSGSARPWNQHDPVAGSHRDRQRIRRTRFRYESLDDRRLQAGTAHCWMRAVSIMGSSMFIG</sequence>
<proteinExistence type="predicted"/>
<evidence type="ECO:0000313" key="3">
    <source>
        <dbReference type="Proteomes" id="UP000317122"/>
    </source>
</evidence>
<keyword evidence="3" id="KW-1185">Reference proteome</keyword>